<proteinExistence type="predicted"/>
<dbReference type="EMBL" id="LMXB01000158">
    <property type="protein sequence ID" value="KUO14337.1"/>
    <property type="molecule type" value="Genomic_DNA"/>
</dbReference>
<dbReference type="Proteomes" id="UP000053260">
    <property type="component" value="Unassembled WGS sequence"/>
</dbReference>
<sequence>MLEPIAQYARSLLVGDCAARIGRAHARVYLGLAEQAATGYERADQVDWLARIEEEEANILVAVDRSLDAGDPRTAARITWSM</sequence>
<name>A0A101UPB8_9ACTN</name>
<dbReference type="OrthoDB" id="499349at2"/>
<organism evidence="1 2">
    <name type="scientific">Streptomyces dysideae</name>
    <dbReference type="NCBI Taxonomy" id="909626"/>
    <lineage>
        <taxon>Bacteria</taxon>
        <taxon>Bacillati</taxon>
        <taxon>Actinomycetota</taxon>
        <taxon>Actinomycetes</taxon>
        <taxon>Kitasatosporales</taxon>
        <taxon>Streptomycetaceae</taxon>
        <taxon>Streptomyces</taxon>
    </lineage>
</organism>
<evidence type="ECO:0000313" key="1">
    <source>
        <dbReference type="EMBL" id="KUO14337.1"/>
    </source>
</evidence>
<evidence type="ECO:0000313" key="2">
    <source>
        <dbReference type="Proteomes" id="UP000053260"/>
    </source>
</evidence>
<reference evidence="1 2" key="1">
    <citation type="submission" date="2015-10" db="EMBL/GenBank/DDBJ databases">
        <title>Draft genome sequence of Streptomyces sp. RV15, isolated from a marine sponge.</title>
        <authorList>
            <person name="Ruckert C."/>
            <person name="Abdelmohsen U.R."/>
            <person name="Winkler A."/>
            <person name="Hentschel U."/>
            <person name="Kalinowski J."/>
            <person name="Kampfer P."/>
            <person name="Glaeser S."/>
        </authorList>
    </citation>
    <scope>NUCLEOTIDE SEQUENCE [LARGE SCALE GENOMIC DNA]</scope>
    <source>
        <strain evidence="1 2">RV15</strain>
    </source>
</reference>
<keyword evidence="2" id="KW-1185">Reference proteome</keyword>
<protein>
    <submittedName>
        <fullName evidence="1">Uncharacterized protein</fullName>
    </submittedName>
</protein>
<comment type="caution">
    <text evidence="1">The sequence shown here is derived from an EMBL/GenBank/DDBJ whole genome shotgun (WGS) entry which is preliminary data.</text>
</comment>
<dbReference type="AlphaFoldDB" id="A0A101UPB8"/>
<gene>
    <name evidence="1" type="ORF">AQJ91_47480</name>
</gene>
<dbReference type="RefSeq" id="WP_067036384.1">
    <property type="nucleotide sequence ID" value="NZ_KQ949148.1"/>
</dbReference>
<accession>A0A101UPB8</accession>